<feature type="domain" description="Peptidase A1" evidence="8">
    <location>
        <begin position="4"/>
        <end position="57"/>
    </location>
</feature>
<keyword evidence="6" id="KW-1015">Disulfide bond</keyword>
<dbReference type="EMBL" id="JASCZI010121631">
    <property type="protein sequence ID" value="MED6162468.1"/>
    <property type="molecule type" value="Genomic_DNA"/>
</dbReference>
<dbReference type="InterPro" id="IPR001461">
    <property type="entry name" value="Aspartic_peptidase_A1"/>
</dbReference>
<evidence type="ECO:0000313" key="10">
    <source>
        <dbReference type="Proteomes" id="UP001341840"/>
    </source>
</evidence>
<dbReference type="InterPro" id="IPR033121">
    <property type="entry name" value="PEPTIDASE_A1"/>
</dbReference>
<evidence type="ECO:0000256" key="1">
    <source>
        <dbReference type="ARBA" id="ARBA00007447"/>
    </source>
</evidence>
<organism evidence="9 10">
    <name type="scientific">Stylosanthes scabra</name>
    <dbReference type="NCBI Taxonomy" id="79078"/>
    <lineage>
        <taxon>Eukaryota</taxon>
        <taxon>Viridiplantae</taxon>
        <taxon>Streptophyta</taxon>
        <taxon>Embryophyta</taxon>
        <taxon>Tracheophyta</taxon>
        <taxon>Spermatophyta</taxon>
        <taxon>Magnoliopsida</taxon>
        <taxon>eudicotyledons</taxon>
        <taxon>Gunneridae</taxon>
        <taxon>Pentapetalae</taxon>
        <taxon>rosids</taxon>
        <taxon>fabids</taxon>
        <taxon>Fabales</taxon>
        <taxon>Fabaceae</taxon>
        <taxon>Papilionoideae</taxon>
        <taxon>50 kb inversion clade</taxon>
        <taxon>dalbergioids sensu lato</taxon>
        <taxon>Dalbergieae</taxon>
        <taxon>Pterocarpus clade</taxon>
        <taxon>Stylosanthes</taxon>
    </lineage>
</organism>
<dbReference type="InterPro" id="IPR021109">
    <property type="entry name" value="Peptidase_aspartic_dom_sf"/>
</dbReference>
<evidence type="ECO:0000256" key="5">
    <source>
        <dbReference type="ARBA" id="ARBA00023145"/>
    </source>
</evidence>
<evidence type="ECO:0000256" key="7">
    <source>
        <dbReference type="ARBA" id="ARBA00023180"/>
    </source>
</evidence>
<sequence length="111" mass="12585">MVVGKAVPGWYNMVEQGLAMDPLFSFWLNRNPIEGQIVFGGVIPAHFKGEHIYVPFDIGDVLISPKLTGMLRPILWNDRNLRVFEGVAATAERVLSSAKEMIEEYRKYHPP</sequence>
<accession>A0ABU6US87</accession>
<keyword evidence="4" id="KW-0378">Hydrolase</keyword>
<dbReference type="Proteomes" id="UP001341840">
    <property type="component" value="Unassembled WGS sequence"/>
</dbReference>
<reference evidence="9 10" key="1">
    <citation type="journal article" date="2023" name="Plants (Basel)">
        <title>Bridging the Gap: Combining Genomics and Transcriptomics Approaches to Understand Stylosanthes scabra, an Orphan Legume from the Brazilian Caatinga.</title>
        <authorList>
            <person name="Ferreira-Neto J.R.C."/>
            <person name="da Silva M.D."/>
            <person name="Binneck E."/>
            <person name="de Melo N.F."/>
            <person name="da Silva R.H."/>
            <person name="de Melo A.L.T.M."/>
            <person name="Pandolfi V."/>
            <person name="Bustamante F.O."/>
            <person name="Brasileiro-Vidal A.C."/>
            <person name="Benko-Iseppon A.M."/>
        </authorList>
    </citation>
    <scope>NUCLEOTIDE SEQUENCE [LARGE SCALE GENOMIC DNA]</scope>
    <source>
        <tissue evidence="9">Leaves</tissue>
    </source>
</reference>
<keyword evidence="10" id="KW-1185">Reference proteome</keyword>
<dbReference type="SUPFAM" id="SSF50630">
    <property type="entry name" value="Acid proteases"/>
    <property type="match status" value="1"/>
</dbReference>
<comment type="similarity">
    <text evidence="1">Belongs to the peptidase A1 family.</text>
</comment>
<keyword evidence="2" id="KW-0645">Protease</keyword>
<protein>
    <recommendedName>
        <fullName evidence="8">Peptidase A1 domain-containing protein</fullName>
    </recommendedName>
</protein>
<name>A0ABU6US87_9FABA</name>
<evidence type="ECO:0000259" key="8">
    <source>
        <dbReference type="Pfam" id="PF00026"/>
    </source>
</evidence>
<keyword evidence="5" id="KW-0865">Zymogen</keyword>
<evidence type="ECO:0000256" key="4">
    <source>
        <dbReference type="ARBA" id="ARBA00022801"/>
    </source>
</evidence>
<comment type="caution">
    <text evidence="9">The sequence shown here is derived from an EMBL/GenBank/DDBJ whole genome shotgun (WGS) entry which is preliminary data.</text>
</comment>
<dbReference type="PANTHER" id="PTHR47966:SF76">
    <property type="entry name" value="ASPARTIC PROTEINASE A1"/>
    <property type="match status" value="1"/>
</dbReference>
<dbReference type="PANTHER" id="PTHR47966">
    <property type="entry name" value="BETA-SITE APP-CLEAVING ENZYME, ISOFORM A-RELATED"/>
    <property type="match status" value="1"/>
</dbReference>
<evidence type="ECO:0000256" key="3">
    <source>
        <dbReference type="ARBA" id="ARBA00022750"/>
    </source>
</evidence>
<dbReference type="Gene3D" id="2.60.40.1960">
    <property type="match status" value="1"/>
</dbReference>
<dbReference type="Pfam" id="PF00026">
    <property type="entry name" value="Asp"/>
    <property type="match status" value="1"/>
</dbReference>
<keyword evidence="3" id="KW-0064">Aspartyl protease</keyword>
<evidence type="ECO:0000313" key="9">
    <source>
        <dbReference type="EMBL" id="MED6162468.1"/>
    </source>
</evidence>
<proteinExistence type="inferred from homology"/>
<evidence type="ECO:0000256" key="2">
    <source>
        <dbReference type="ARBA" id="ARBA00022670"/>
    </source>
</evidence>
<evidence type="ECO:0000256" key="6">
    <source>
        <dbReference type="ARBA" id="ARBA00023157"/>
    </source>
</evidence>
<gene>
    <name evidence="9" type="ORF">PIB30_070725</name>
</gene>
<keyword evidence="7" id="KW-0325">Glycoprotein</keyword>